<evidence type="ECO:0000313" key="5">
    <source>
        <dbReference type="Proteomes" id="UP000233534"/>
    </source>
</evidence>
<dbReference type="Pfam" id="PF01476">
    <property type="entry name" value="LysM"/>
    <property type="match status" value="1"/>
</dbReference>
<dbReference type="RefSeq" id="WP_101301171.1">
    <property type="nucleotide sequence ID" value="NZ_CP025197.1"/>
</dbReference>
<keyword evidence="1" id="KW-1133">Transmembrane helix</keyword>
<reference evidence="3 5" key="1">
    <citation type="submission" date="2017-12" db="EMBL/GenBank/DDBJ databases">
        <title>Complete genome sequence of Herbivorax saccincola GGR1, a novel Cellulosome-producing hydrolytic bacterium in a thermophilic biogas plant, established by Illumina and Nanopore MinION sequencing.</title>
        <authorList>
            <person name="Pechtl A."/>
            <person name="Ruckert C."/>
            <person name="Koeck D.E."/>
            <person name="Maus I."/>
            <person name="Winkler A."/>
            <person name="Kalinowski J."/>
            <person name="Puhler A."/>
            <person name="Schwarz W.W."/>
            <person name="Zverlov V.V."/>
            <person name="Schluter A."/>
            <person name="Liebl W."/>
        </authorList>
    </citation>
    <scope>NUCLEOTIDE SEQUENCE [LARGE SCALE GENOMIC DNA]</scope>
    <source>
        <strain evidence="3">GGR1</strain>
        <strain evidence="5">SR1</strain>
    </source>
</reference>
<dbReference type="PROSITE" id="PS51782">
    <property type="entry name" value="LYSM"/>
    <property type="match status" value="1"/>
</dbReference>
<feature type="transmembrane region" description="Helical" evidence="1">
    <location>
        <begin position="12"/>
        <end position="36"/>
    </location>
</feature>
<dbReference type="SMART" id="SM00257">
    <property type="entry name" value="LysM"/>
    <property type="match status" value="1"/>
</dbReference>
<dbReference type="KEGG" id="hsc:HVS_08560"/>
<evidence type="ECO:0000256" key="1">
    <source>
        <dbReference type="SAM" id="Phobius"/>
    </source>
</evidence>
<dbReference type="CDD" id="cd00118">
    <property type="entry name" value="LysM"/>
    <property type="match status" value="1"/>
</dbReference>
<evidence type="ECO:0000313" key="3">
    <source>
        <dbReference type="EMBL" id="AUG57620.1"/>
    </source>
</evidence>
<evidence type="ECO:0000313" key="4">
    <source>
        <dbReference type="EMBL" id="PQQ67520.1"/>
    </source>
</evidence>
<dbReference type="SUPFAM" id="SSF54106">
    <property type="entry name" value="LysM domain"/>
    <property type="match status" value="1"/>
</dbReference>
<keyword evidence="1" id="KW-0472">Membrane</keyword>
<organism evidence="3 5">
    <name type="scientific">Acetivibrio saccincola</name>
    <dbReference type="NCBI Taxonomy" id="1677857"/>
    <lineage>
        <taxon>Bacteria</taxon>
        <taxon>Bacillati</taxon>
        <taxon>Bacillota</taxon>
        <taxon>Clostridia</taxon>
        <taxon>Eubacteriales</taxon>
        <taxon>Oscillospiraceae</taxon>
        <taxon>Acetivibrio</taxon>
    </lineage>
</organism>
<proteinExistence type="predicted"/>
<dbReference type="EMBL" id="CP025197">
    <property type="protein sequence ID" value="AUG57620.1"/>
    <property type="molecule type" value="Genomic_DNA"/>
</dbReference>
<dbReference type="InterPro" id="IPR018392">
    <property type="entry name" value="LysM"/>
</dbReference>
<dbReference type="GO" id="GO:0051301">
    <property type="term" value="P:cell division"/>
    <property type="evidence" value="ECO:0007669"/>
    <property type="project" value="UniProtKB-KW"/>
</dbReference>
<name>A0A2K9EQ40_9FIRM</name>
<sequence length="94" mass="11293">MKKRYVLKNKKRFIFFMAFVITSMFIIISMVNIYGYKEECYEIIKINSGDTLWDIAERYNKKGDIREYIHRIMEINDLENSEIKAGDELVIIVE</sequence>
<keyword evidence="5" id="KW-1185">Reference proteome</keyword>
<dbReference type="Gene3D" id="3.10.350.10">
    <property type="entry name" value="LysM domain"/>
    <property type="match status" value="1"/>
</dbReference>
<keyword evidence="3" id="KW-0132">Cell division</keyword>
<keyword evidence="3" id="KW-0131">Cell cycle</keyword>
<dbReference type="InterPro" id="IPR036779">
    <property type="entry name" value="LysM_dom_sf"/>
</dbReference>
<gene>
    <name evidence="3" type="primary">yneA</name>
    <name evidence="4" type="ORF">B9R14_12695</name>
    <name evidence="3" type="ORF">HVS_08560</name>
</gene>
<dbReference type="OrthoDB" id="1716479at2"/>
<protein>
    <submittedName>
        <fullName evidence="3">Cell division suppressor protein YneA</fullName>
    </submittedName>
    <submittedName>
        <fullName evidence="4">Peptidoglycan-binding protein LysM</fullName>
    </submittedName>
</protein>
<feature type="domain" description="LysM" evidence="2">
    <location>
        <begin position="42"/>
        <end position="91"/>
    </location>
</feature>
<dbReference type="AlphaFoldDB" id="A0A2K9EQ40"/>
<evidence type="ECO:0000259" key="2">
    <source>
        <dbReference type="PROSITE" id="PS51782"/>
    </source>
</evidence>
<accession>A0A2K9EQ40</accession>
<keyword evidence="1" id="KW-0812">Transmembrane</keyword>
<dbReference type="Proteomes" id="UP000233534">
    <property type="component" value="Chromosome"/>
</dbReference>
<dbReference type="Proteomes" id="UP000239720">
    <property type="component" value="Unassembled WGS sequence"/>
</dbReference>
<evidence type="ECO:0000313" key="6">
    <source>
        <dbReference type="Proteomes" id="UP000239720"/>
    </source>
</evidence>
<dbReference type="EMBL" id="NEMB01000003">
    <property type="protein sequence ID" value="PQQ67520.1"/>
    <property type="molecule type" value="Genomic_DNA"/>
</dbReference>
<reference evidence="4 6" key="2">
    <citation type="journal article" date="2018" name="Syst. Appl. Microbiol.">
        <title>Characterization and high-quality draft genome sequence of Herbivorax saccincola A7, an anaerobic, alkaliphilic, thermophilic, cellulolytic, and xylanolytic bacterium.</title>
        <authorList>
            <person name="Aikawa S."/>
            <person name="Baramee S."/>
            <person name="Sermsathanaswadi J."/>
            <person name="Thianheng P."/>
            <person name="Tachaapaikoon C."/>
            <person name="Shikata A."/>
            <person name="Waeonukul R."/>
            <person name="Pason P."/>
            <person name="Ratanakhanokchai K."/>
            <person name="Kosugi A."/>
        </authorList>
    </citation>
    <scope>NUCLEOTIDE SEQUENCE [LARGE SCALE GENOMIC DNA]</scope>
    <source>
        <strain evidence="4 6">A7</strain>
    </source>
</reference>